<dbReference type="Proteomes" id="UP000242351">
    <property type="component" value="Unassembled WGS sequence"/>
</dbReference>
<dbReference type="RefSeq" id="WP_100356993.1">
    <property type="nucleotide sequence ID" value="NZ_CP083759.1"/>
</dbReference>
<dbReference type="InterPro" id="IPR011990">
    <property type="entry name" value="TPR-like_helical_dom_sf"/>
</dbReference>
<protein>
    <submittedName>
        <fullName evidence="2">Uncharacterized protein</fullName>
    </submittedName>
</protein>
<dbReference type="SUPFAM" id="SSF48452">
    <property type="entry name" value="TPR-like"/>
    <property type="match status" value="1"/>
</dbReference>
<dbReference type="AlphaFoldDB" id="A0A2H9UQB3"/>
<organism evidence="2 3">
    <name type="scientific">Acinetobacter pseudolwoffii</name>
    <dbReference type="NCBI Taxonomy" id="2053287"/>
    <lineage>
        <taxon>Bacteria</taxon>
        <taxon>Pseudomonadati</taxon>
        <taxon>Pseudomonadota</taxon>
        <taxon>Gammaproteobacteria</taxon>
        <taxon>Moraxellales</taxon>
        <taxon>Moraxellaceae</taxon>
        <taxon>Acinetobacter</taxon>
    </lineage>
</organism>
<feature type="signal peptide" evidence="1">
    <location>
        <begin position="1"/>
        <end position="19"/>
    </location>
</feature>
<evidence type="ECO:0000313" key="2">
    <source>
        <dbReference type="EMBL" id="PJI33890.1"/>
    </source>
</evidence>
<dbReference type="EMBL" id="PGOZ01000001">
    <property type="protein sequence ID" value="PJI33890.1"/>
    <property type="molecule type" value="Genomic_DNA"/>
</dbReference>
<keyword evidence="1" id="KW-0732">Signal</keyword>
<proteinExistence type="predicted"/>
<accession>A0A2H9UQB3</accession>
<sequence length="242" mass="27001">MYKSLCCIGILTLSTLTFADSDFEKELRTSCSKVKSYANNGKKFYDQKHYQQAIAQFKQQAAWSSFCEMNRDEAKTSFSEQAITTAFNNVGLSYSKLGKPQWARAWFSVYPDAKSSQFNLKQLPPPKKDTQLAGTYVQHAGFGAWSTLKIVKQQQHYAIEYEGLYMGLRSLIYGPNLGGFNTTMPLNKTQAQYRSEDCKIDISFGFDAKLGSRAVLKQNSGDSGCGFGHNVSAAGVFLKVEN</sequence>
<evidence type="ECO:0000313" key="3">
    <source>
        <dbReference type="Proteomes" id="UP000242351"/>
    </source>
</evidence>
<reference evidence="2 3" key="1">
    <citation type="submission" date="2017-11" db="EMBL/GenBank/DDBJ databases">
        <authorList>
            <person name="Han C.G."/>
        </authorList>
    </citation>
    <scope>NUCLEOTIDE SEQUENCE [LARGE SCALE GENOMIC DNA]</scope>
    <source>
        <strain evidence="2 3">ANC 5347</strain>
    </source>
</reference>
<reference evidence="2 3" key="2">
    <citation type="submission" date="2017-12" db="EMBL/GenBank/DDBJ databases">
        <title>Revising the taxonomy of the Acinetobacter lwoffii group: the description of Acinetobacter pseudolwoffii sp. nov. and emended description of Acinetobacter lwoffii.</title>
        <authorList>
            <person name="Nemec A."/>
        </authorList>
    </citation>
    <scope>NUCLEOTIDE SEQUENCE [LARGE SCALE GENOMIC DNA]</scope>
    <source>
        <strain evidence="2 3">ANC 5347</strain>
    </source>
</reference>
<dbReference type="Gene3D" id="1.25.40.10">
    <property type="entry name" value="Tetratricopeptide repeat domain"/>
    <property type="match status" value="1"/>
</dbReference>
<name>A0A2H9UQB3_9GAMM</name>
<feature type="chain" id="PRO_5014155408" evidence="1">
    <location>
        <begin position="20"/>
        <end position="242"/>
    </location>
</feature>
<comment type="caution">
    <text evidence="2">The sequence shown here is derived from an EMBL/GenBank/DDBJ whole genome shotgun (WGS) entry which is preliminary data.</text>
</comment>
<evidence type="ECO:0000256" key="1">
    <source>
        <dbReference type="SAM" id="SignalP"/>
    </source>
</evidence>
<gene>
    <name evidence="2" type="ORF">CU320_00685</name>
</gene>